<evidence type="ECO:0000313" key="1">
    <source>
        <dbReference type="EMBL" id="TNN87052.1"/>
    </source>
</evidence>
<proteinExistence type="predicted"/>
<accession>A0A4Z2JCM2</accession>
<evidence type="ECO:0000313" key="2">
    <source>
        <dbReference type="Proteomes" id="UP000314294"/>
    </source>
</evidence>
<organism evidence="1 2">
    <name type="scientific">Liparis tanakae</name>
    <name type="common">Tanaka's snailfish</name>
    <dbReference type="NCBI Taxonomy" id="230148"/>
    <lineage>
        <taxon>Eukaryota</taxon>
        <taxon>Metazoa</taxon>
        <taxon>Chordata</taxon>
        <taxon>Craniata</taxon>
        <taxon>Vertebrata</taxon>
        <taxon>Euteleostomi</taxon>
        <taxon>Actinopterygii</taxon>
        <taxon>Neopterygii</taxon>
        <taxon>Teleostei</taxon>
        <taxon>Neoteleostei</taxon>
        <taxon>Acanthomorphata</taxon>
        <taxon>Eupercaria</taxon>
        <taxon>Perciformes</taxon>
        <taxon>Cottioidei</taxon>
        <taxon>Cottales</taxon>
        <taxon>Liparidae</taxon>
        <taxon>Liparis</taxon>
    </lineage>
</organism>
<sequence>MQNQWWSPSARRTEQGLNATRLQEFDSLKLKTAQLVNSPESWSLSVSRSPDGKLLAREELQDTEWLTVVGLTGARLSSRGRNIQPEKLCELMNLRSLSAALSAAK</sequence>
<dbReference type="EMBL" id="SRLO01000012">
    <property type="protein sequence ID" value="TNN87052.1"/>
    <property type="molecule type" value="Genomic_DNA"/>
</dbReference>
<comment type="caution">
    <text evidence="1">The sequence shown here is derived from an EMBL/GenBank/DDBJ whole genome shotgun (WGS) entry which is preliminary data.</text>
</comment>
<name>A0A4Z2JCM2_9TELE</name>
<reference evidence="1 2" key="1">
    <citation type="submission" date="2019-03" db="EMBL/GenBank/DDBJ databases">
        <title>First draft genome of Liparis tanakae, snailfish: a comprehensive survey of snailfish specific genes.</title>
        <authorList>
            <person name="Kim W."/>
            <person name="Song I."/>
            <person name="Jeong J.-H."/>
            <person name="Kim D."/>
            <person name="Kim S."/>
            <person name="Ryu S."/>
            <person name="Song J.Y."/>
            <person name="Lee S.K."/>
        </authorList>
    </citation>
    <scope>NUCLEOTIDE SEQUENCE [LARGE SCALE GENOMIC DNA]</scope>
    <source>
        <tissue evidence="1">Muscle</tissue>
    </source>
</reference>
<keyword evidence="2" id="KW-1185">Reference proteome</keyword>
<protein>
    <submittedName>
        <fullName evidence="1">Uncharacterized protein</fullName>
    </submittedName>
</protein>
<dbReference type="Proteomes" id="UP000314294">
    <property type="component" value="Unassembled WGS sequence"/>
</dbReference>
<gene>
    <name evidence="1" type="ORF">EYF80_002807</name>
</gene>
<dbReference type="AlphaFoldDB" id="A0A4Z2JCM2"/>